<organism evidence="2 3">
    <name type="scientific">Gleimia coleocanis DSM 15436</name>
    <dbReference type="NCBI Taxonomy" id="525245"/>
    <lineage>
        <taxon>Bacteria</taxon>
        <taxon>Bacillati</taxon>
        <taxon>Actinomycetota</taxon>
        <taxon>Actinomycetes</taxon>
        <taxon>Actinomycetales</taxon>
        <taxon>Actinomycetaceae</taxon>
        <taxon>Gleimia</taxon>
    </lineage>
</organism>
<dbReference type="Gene3D" id="3.40.50.1820">
    <property type="entry name" value="alpha/beta hydrolase"/>
    <property type="match status" value="1"/>
</dbReference>
<dbReference type="Proteomes" id="UP000010301">
    <property type="component" value="Unassembled WGS sequence"/>
</dbReference>
<dbReference type="eggNOG" id="COG2267">
    <property type="taxonomic scope" value="Bacteria"/>
</dbReference>
<dbReference type="SUPFAM" id="SSF53474">
    <property type="entry name" value="alpha/beta-Hydrolases"/>
    <property type="match status" value="1"/>
</dbReference>
<evidence type="ECO:0000259" key="1">
    <source>
        <dbReference type="Pfam" id="PF12146"/>
    </source>
</evidence>
<evidence type="ECO:0000313" key="2">
    <source>
        <dbReference type="EMBL" id="EEH64606.1"/>
    </source>
</evidence>
<proteinExistence type="predicted"/>
<dbReference type="InterPro" id="IPR029058">
    <property type="entry name" value="AB_hydrolase_fold"/>
</dbReference>
<dbReference type="PANTHER" id="PTHR11614">
    <property type="entry name" value="PHOSPHOLIPASE-RELATED"/>
    <property type="match status" value="1"/>
</dbReference>
<dbReference type="RefSeq" id="WP_006547340.1">
    <property type="nucleotide sequence ID" value="NZ_DS999545.1"/>
</dbReference>
<dbReference type="HOGENOM" id="CLU_051796_0_0_11"/>
<dbReference type="Pfam" id="PF12146">
    <property type="entry name" value="Hydrolase_4"/>
    <property type="match status" value="1"/>
</dbReference>
<sequence>MSEVFELTDAFGDTLVPRPGFWSEDILGPGFEAQAIQLLPDEEGEVVATVVRHVPAKDPLVFEGTPETPVFRTLYIHGWNDYFYQPELARHIALAGGQFHALDLRKYGRSLRPGQTFGWVQNLNEYDEEISEALELIGDDLPVVMMAHSTGGLTATLYVAHHPGRFAGLWLNSPWLELHPSPLMRYATEQLVDVVAPRNPRRVIPTGGNNFFGDSLQGWNVEREGELPEELLPFADDPSVSGWFPNPVWKNDTRVSFAGWLAAVSNGHREIAAGLDIDCPILCMSAAESFVETEWSAEVRFRDCVLDVDSLMYRATMIGKDVTLRRFRGVHDLTLSFPNVRQQVWEATHRWLSAVFPGRADTMRGVAAVELPLAPR</sequence>
<gene>
    <name evidence="2" type="ORF">HMPREF0044_0343</name>
</gene>
<accession>C0VYV3</accession>
<protein>
    <recommendedName>
        <fullName evidence="1">Serine aminopeptidase S33 domain-containing protein</fullName>
    </recommendedName>
</protein>
<dbReference type="AlphaFoldDB" id="C0VYV3"/>
<dbReference type="EMBL" id="ACFG01000004">
    <property type="protein sequence ID" value="EEH64606.1"/>
    <property type="molecule type" value="Genomic_DNA"/>
</dbReference>
<dbReference type="STRING" id="525245.HMPREF0044_0343"/>
<dbReference type="InterPro" id="IPR051044">
    <property type="entry name" value="MAG_DAG_Lipase"/>
</dbReference>
<comment type="caution">
    <text evidence="2">The sequence shown here is derived from an EMBL/GenBank/DDBJ whole genome shotgun (WGS) entry which is preliminary data.</text>
</comment>
<name>C0VYV3_9ACTO</name>
<dbReference type="OrthoDB" id="9801217at2"/>
<feature type="domain" description="Serine aminopeptidase S33" evidence="1">
    <location>
        <begin position="76"/>
        <end position="198"/>
    </location>
</feature>
<dbReference type="InterPro" id="IPR022742">
    <property type="entry name" value="Hydrolase_4"/>
</dbReference>
<evidence type="ECO:0000313" key="3">
    <source>
        <dbReference type="Proteomes" id="UP000010301"/>
    </source>
</evidence>
<reference evidence="2 3" key="1">
    <citation type="submission" date="2009-01" db="EMBL/GenBank/DDBJ databases">
        <authorList>
            <person name="Qin X."/>
            <person name="Bachman B."/>
            <person name="Battles P."/>
            <person name="Bell A."/>
            <person name="Bess C."/>
            <person name="Bickham C."/>
            <person name="Chaboub L."/>
            <person name="Chen D."/>
            <person name="Coyle M."/>
            <person name="Deiros D.R."/>
            <person name="Dinh H."/>
            <person name="Forbes L."/>
            <person name="Fowler G."/>
            <person name="Francisco L."/>
            <person name="Fu Q."/>
            <person name="Gubbala S."/>
            <person name="Hale W."/>
            <person name="Han Y."/>
            <person name="Hemphill L."/>
            <person name="Highlander S.K."/>
            <person name="Hirani K."/>
            <person name="Hogues M."/>
            <person name="Jackson L."/>
            <person name="Jakkamsetti A."/>
            <person name="Javaid M."/>
            <person name="Jiang H."/>
            <person name="Korchina V."/>
            <person name="Kovar C."/>
            <person name="Lara F."/>
            <person name="Lee S."/>
            <person name="Mata R."/>
            <person name="Mathew T."/>
            <person name="Moen C."/>
            <person name="Morales K."/>
            <person name="Munidasa M."/>
            <person name="Nazareth L."/>
            <person name="Ngo R."/>
            <person name="Nguyen L."/>
            <person name="Okwuonu G."/>
            <person name="Ongeri F."/>
            <person name="Patil S."/>
            <person name="Petrosino J."/>
            <person name="Pham C."/>
            <person name="Pham P."/>
            <person name="Pu L.-L."/>
            <person name="Puazo M."/>
            <person name="Raj R."/>
            <person name="Reid J."/>
            <person name="Rouhana J."/>
            <person name="Saada N."/>
            <person name="Shang Y."/>
            <person name="Simmons D."/>
            <person name="Thornton R."/>
            <person name="Warren J."/>
            <person name="Weissenberger G."/>
            <person name="Zhang J."/>
            <person name="Zhang L."/>
            <person name="Zhou C."/>
            <person name="Zhu D."/>
            <person name="Muzny D."/>
            <person name="Worley K."/>
            <person name="Gibbs R."/>
        </authorList>
    </citation>
    <scope>NUCLEOTIDE SEQUENCE [LARGE SCALE GENOMIC DNA]</scope>
    <source>
        <strain evidence="2 3">DSM 15436</strain>
    </source>
</reference>
<keyword evidence="3" id="KW-1185">Reference proteome</keyword>
<dbReference type="ESTHER" id="9acto-c0vyv3">
    <property type="family name" value="Monoglyceridelipase_lysophospholip"/>
</dbReference>